<dbReference type="Gene3D" id="2.40.160.130">
    <property type="entry name" value="Capsule assembly protein Wzi"/>
    <property type="match status" value="1"/>
</dbReference>
<accession>A0A379LR98</accession>
<dbReference type="Proteomes" id="UP000254123">
    <property type="component" value="Unassembled WGS sequence"/>
</dbReference>
<feature type="chain" id="PRO_5016573659" description="Capsule assembly protein Wzi" evidence="1">
    <location>
        <begin position="31"/>
        <end position="498"/>
    </location>
</feature>
<dbReference type="AlphaFoldDB" id="A0A379LR98"/>
<protein>
    <recommendedName>
        <fullName evidence="4">Capsule assembly protein Wzi</fullName>
    </recommendedName>
</protein>
<keyword evidence="1" id="KW-0732">Signal</keyword>
<organism evidence="2 3">
    <name type="scientific">Psychrobacter phenylpyruvicus</name>
    <dbReference type="NCBI Taxonomy" id="29432"/>
    <lineage>
        <taxon>Bacteria</taxon>
        <taxon>Pseudomonadati</taxon>
        <taxon>Pseudomonadota</taxon>
        <taxon>Gammaproteobacteria</taxon>
        <taxon>Moraxellales</taxon>
        <taxon>Moraxellaceae</taxon>
        <taxon>Psychrobacter</taxon>
    </lineage>
</organism>
<dbReference type="InterPro" id="IPR038636">
    <property type="entry name" value="Wzi_sf"/>
</dbReference>
<gene>
    <name evidence="2" type="ORF">NCTC10526_02898</name>
</gene>
<dbReference type="Pfam" id="PF14052">
    <property type="entry name" value="Caps_assemb_Wzi"/>
    <property type="match status" value="1"/>
</dbReference>
<dbReference type="EMBL" id="UGVC01000008">
    <property type="protein sequence ID" value="SUD98909.1"/>
    <property type="molecule type" value="Genomic_DNA"/>
</dbReference>
<proteinExistence type="predicted"/>
<name>A0A379LR98_9GAMM</name>
<feature type="signal peptide" evidence="1">
    <location>
        <begin position="1"/>
        <end position="30"/>
    </location>
</feature>
<keyword evidence="3" id="KW-1185">Reference proteome</keyword>
<evidence type="ECO:0000256" key="1">
    <source>
        <dbReference type="SAM" id="SignalP"/>
    </source>
</evidence>
<evidence type="ECO:0000313" key="2">
    <source>
        <dbReference type="EMBL" id="SUD98909.1"/>
    </source>
</evidence>
<dbReference type="STRING" id="1123034.GCA_000685805_02180"/>
<evidence type="ECO:0008006" key="4">
    <source>
        <dbReference type="Google" id="ProtNLM"/>
    </source>
</evidence>
<sequence length="498" mass="54713">MPILNPTSSKLLNLTALALSISVASVVASAQNLQMNDMSLKSELDWLQAQGVIQISTSTWPLTTNEINRALESANIQTPEQQQIVQSVRYTLGKQPKSLVTTTISAYGQTDRQQLPQSFADDKLASFEASAKAGISEEDWELYLQAHVKDDDIDDNDYSFEGSYVAGKYANQWLIAGQIPTWWGPGHDGSLIRGDASKPVMGVTMQRDIQAAPDNQYLNWIGPWQYQLFLGQLDDYKAIPDTKLIGTRLSASPTSWLELGASRMIMWGGDGRSESFSSFVDALTGKNDNTGDPDTDPTNSLAGFDARVNLASLTYSNLPVGVYAQYVGEDEAGYLPAKNMYLAGIDFASAFNSARHGTVPYQLYTEWTDTRSSRDVRDISYNHYIYTDGYYQHGYPLGYALGGDTESIAVGGKLWLDSQNFINAKVQHAKVNQSGIEGNRSYTSNKAFPESDKLTVLDVAWEHQLSPKTTISSRAWVSDSDIHSTDVGGGIGVEFANF</sequence>
<evidence type="ECO:0000313" key="3">
    <source>
        <dbReference type="Proteomes" id="UP000254123"/>
    </source>
</evidence>
<reference evidence="2 3" key="1">
    <citation type="submission" date="2018-06" db="EMBL/GenBank/DDBJ databases">
        <authorList>
            <consortium name="Pathogen Informatics"/>
            <person name="Doyle S."/>
        </authorList>
    </citation>
    <scope>NUCLEOTIDE SEQUENCE [LARGE SCALE GENOMIC DNA]</scope>
    <source>
        <strain evidence="2 3">NCTC10526</strain>
    </source>
</reference>
<dbReference type="RefSeq" id="WP_051584523.1">
    <property type="nucleotide sequence ID" value="NZ_CAJHAQ010000001.1"/>
</dbReference>
<dbReference type="InterPro" id="IPR026950">
    <property type="entry name" value="Caps_assemb_Wzi"/>
</dbReference>